<dbReference type="Pfam" id="PF08621">
    <property type="entry name" value="RPAP1_N"/>
    <property type="match status" value="1"/>
</dbReference>
<protein>
    <recommendedName>
        <fullName evidence="2">RPAP1 N-terminal domain-containing protein</fullName>
    </recommendedName>
</protein>
<dbReference type="InterPro" id="IPR039913">
    <property type="entry name" value="RPAP1/Rba50"/>
</dbReference>
<accession>A0A699XMI1</accession>
<feature type="region of interest" description="Disordered" evidence="1">
    <location>
        <begin position="1"/>
        <end position="36"/>
    </location>
</feature>
<dbReference type="InterPro" id="IPR013930">
    <property type="entry name" value="RPAP1_N"/>
</dbReference>
<dbReference type="GO" id="GO:0006366">
    <property type="term" value="P:transcription by RNA polymerase II"/>
    <property type="evidence" value="ECO:0007669"/>
    <property type="project" value="InterPro"/>
</dbReference>
<name>A0A699XMI1_TANCI</name>
<organism evidence="3">
    <name type="scientific">Tanacetum cinerariifolium</name>
    <name type="common">Dalmatian daisy</name>
    <name type="synonym">Chrysanthemum cinerariifolium</name>
    <dbReference type="NCBI Taxonomy" id="118510"/>
    <lineage>
        <taxon>Eukaryota</taxon>
        <taxon>Viridiplantae</taxon>
        <taxon>Streptophyta</taxon>
        <taxon>Embryophyta</taxon>
        <taxon>Tracheophyta</taxon>
        <taxon>Spermatophyta</taxon>
        <taxon>Magnoliopsida</taxon>
        <taxon>eudicotyledons</taxon>
        <taxon>Gunneridae</taxon>
        <taxon>Pentapetalae</taxon>
        <taxon>asterids</taxon>
        <taxon>campanulids</taxon>
        <taxon>Asterales</taxon>
        <taxon>Asteraceae</taxon>
        <taxon>Asteroideae</taxon>
        <taxon>Anthemideae</taxon>
        <taxon>Anthemidinae</taxon>
        <taxon>Tanacetum</taxon>
    </lineage>
</organism>
<gene>
    <name evidence="3" type="ORF">Tci_930030</name>
</gene>
<sequence>PPRARFEPDDERRAIDEENQRRIDAMSEEEIEEEQRELMANLDPALIQRLLNRHNVEAGSSGQQRETAEEPRNPAETQPTEPEFKI</sequence>
<dbReference type="EMBL" id="BKCJ011848239">
    <property type="protein sequence ID" value="GFD58061.1"/>
    <property type="molecule type" value="Genomic_DNA"/>
</dbReference>
<feature type="compositionally biased region" description="Basic and acidic residues" evidence="1">
    <location>
        <begin position="1"/>
        <end position="25"/>
    </location>
</feature>
<feature type="non-terminal residue" evidence="3">
    <location>
        <position position="1"/>
    </location>
</feature>
<evidence type="ECO:0000256" key="1">
    <source>
        <dbReference type="SAM" id="MobiDB-lite"/>
    </source>
</evidence>
<comment type="caution">
    <text evidence="3">The sequence shown here is derived from an EMBL/GenBank/DDBJ whole genome shotgun (WGS) entry which is preliminary data.</text>
</comment>
<feature type="region of interest" description="Disordered" evidence="1">
    <location>
        <begin position="53"/>
        <end position="86"/>
    </location>
</feature>
<dbReference type="PANTHER" id="PTHR21483">
    <property type="entry name" value="RNA POLYMERASE II-ASSOCIATED PROTEIN 1"/>
    <property type="match status" value="1"/>
</dbReference>
<dbReference type="AlphaFoldDB" id="A0A699XMI1"/>
<feature type="domain" description="RPAP1 N-terminal" evidence="2">
    <location>
        <begin position="14"/>
        <end position="56"/>
    </location>
</feature>
<evidence type="ECO:0000259" key="2">
    <source>
        <dbReference type="Pfam" id="PF08621"/>
    </source>
</evidence>
<reference evidence="3" key="1">
    <citation type="journal article" date="2019" name="Sci. Rep.">
        <title>Draft genome of Tanacetum cinerariifolium, the natural source of mosquito coil.</title>
        <authorList>
            <person name="Yamashiro T."/>
            <person name="Shiraishi A."/>
            <person name="Satake H."/>
            <person name="Nakayama K."/>
        </authorList>
    </citation>
    <scope>NUCLEOTIDE SEQUENCE</scope>
</reference>
<feature type="non-terminal residue" evidence="3">
    <location>
        <position position="86"/>
    </location>
</feature>
<proteinExistence type="predicted"/>
<evidence type="ECO:0000313" key="3">
    <source>
        <dbReference type="EMBL" id="GFD58061.1"/>
    </source>
</evidence>
<dbReference type="PANTHER" id="PTHR21483:SF18">
    <property type="entry name" value="RNA POLYMERASE II-ASSOCIATED PROTEIN 1"/>
    <property type="match status" value="1"/>
</dbReference>
<feature type="compositionally biased region" description="Acidic residues" evidence="1">
    <location>
        <begin position="26"/>
        <end position="35"/>
    </location>
</feature>